<dbReference type="GO" id="GO:0003700">
    <property type="term" value="F:DNA-binding transcription factor activity"/>
    <property type="evidence" value="ECO:0007669"/>
    <property type="project" value="InterPro"/>
</dbReference>
<evidence type="ECO:0000313" key="9">
    <source>
        <dbReference type="EMBL" id="KAH8513001.1"/>
    </source>
</evidence>
<evidence type="ECO:0000259" key="8">
    <source>
        <dbReference type="PROSITE" id="PS51032"/>
    </source>
</evidence>
<evidence type="ECO:0000313" key="10">
    <source>
        <dbReference type="Proteomes" id="UP000807159"/>
    </source>
</evidence>
<dbReference type="PRINTS" id="PR00367">
    <property type="entry name" value="ETHRSPELEMNT"/>
</dbReference>
<dbReference type="SUPFAM" id="SSF55481">
    <property type="entry name" value="N-terminal domain of eukaryotic peptide chain release factor subunit 1, ERF1"/>
    <property type="match status" value="1"/>
</dbReference>
<evidence type="ECO:0000256" key="1">
    <source>
        <dbReference type="ARBA" id="ARBA00004123"/>
    </source>
</evidence>
<dbReference type="Gene3D" id="3.30.730.10">
    <property type="entry name" value="AP2/ERF domain"/>
    <property type="match status" value="1"/>
</dbReference>
<accession>A0A8T2Z6P0</accession>
<dbReference type="GO" id="GO:0005634">
    <property type="term" value="C:nucleus"/>
    <property type="evidence" value="ECO:0007669"/>
    <property type="project" value="UniProtKB-SubCell"/>
</dbReference>
<dbReference type="SUPFAM" id="SSF55315">
    <property type="entry name" value="L30e-like"/>
    <property type="match status" value="1"/>
</dbReference>
<dbReference type="PANTHER" id="PTHR31190">
    <property type="entry name" value="DNA-BINDING DOMAIN"/>
    <property type="match status" value="1"/>
</dbReference>
<dbReference type="FunFam" id="3.30.730.10:FF:000001">
    <property type="entry name" value="Ethylene-responsive transcription factor 2"/>
    <property type="match status" value="1"/>
</dbReference>
<dbReference type="PANTHER" id="PTHR31190:SF167">
    <property type="entry name" value="ETHYLENE-RESPONSIVE TRANSCRIPTION FACTOR ERF112"/>
    <property type="match status" value="1"/>
</dbReference>
<dbReference type="Pfam" id="PF00847">
    <property type="entry name" value="AP2"/>
    <property type="match status" value="1"/>
</dbReference>
<name>A0A8T2Z6P0_POPDE</name>
<dbReference type="Gene3D" id="3.30.960.10">
    <property type="entry name" value="eRF1 domain 1"/>
    <property type="match status" value="1"/>
</dbReference>
<evidence type="ECO:0000256" key="3">
    <source>
        <dbReference type="ARBA" id="ARBA00023125"/>
    </source>
</evidence>
<keyword evidence="2" id="KW-0805">Transcription regulation</keyword>
<dbReference type="GO" id="GO:0009873">
    <property type="term" value="P:ethylene-activated signaling pathway"/>
    <property type="evidence" value="ECO:0007669"/>
    <property type="project" value="InterPro"/>
</dbReference>
<dbReference type="EMBL" id="JACEGQ020000003">
    <property type="protein sequence ID" value="KAH8513001.1"/>
    <property type="molecule type" value="Genomic_DNA"/>
</dbReference>
<feature type="region of interest" description="Disordered" evidence="7">
    <location>
        <begin position="380"/>
        <end position="405"/>
    </location>
</feature>
<dbReference type="CDD" id="cd00018">
    <property type="entry name" value="AP2"/>
    <property type="match status" value="1"/>
</dbReference>
<keyword evidence="5" id="KW-0539">Nucleus</keyword>
<feature type="compositionally biased region" description="Low complexity" evidence="7">
    <location>
        <begin position="542"/>
        <end position="567"/>
    </location>
</feature>
<sequence length="580" mass="66259">MDWYLTLDRLYDDGKDKQFTLSFAPFKPIRQSLFLRDKKFHAEALHELLGKSPYNYTTPLPNVAGLILSAEFKTELSRSDLFDIRLHSIQCEVRTGDALDWKVLEEVIQDSGKFVYGLEDAMKGLGIWEDFIGYKSVQDENFLLERFEDVYKPFGCSLEIVTDNSEEDLIFVEDLALWTVDVLDLTSRMFVYETQEWFGLYCNMAWVWGSRLWFPRTVLSLWTQALWTVDVLGLTSHIFIFEALGWFGLCCNMLSMIFSYGKLIHFSAVVTASVLQRVLIGSYKSSEATFISCPRIIIPKPKNLVYINYLLKVDRRHGKRPLPLEASEEKEKEHDDFPSYASTWSETDMSAMVSALTQVMGTTDNNPTSVQSTPYALEQSVVKDEPDQSQPVQDQENTRRRHYRGVRQRPWGKWAAEIRDPKKAARVWLGTFDTAEDAAVAYDKAALKFKGTKAKLNFPERVQGRTEFGYYMGSGTSTNVLTEQSPRPVAPPPPPPPPSSFAPDTYPDLLQYAQILSSNDANFPYYTSNLFNQQPFAPHLSSSFLSQQQQQDLMRFSSRFDSSSSSDQQEHGKDSSNPSE</sequence>
<feature type="compositionally biased region" description="Polar residues" evidence="7">
    <location>
        <begin position="475"/>
        <end position="484"/>
    </location>
</feature>
<dbReference type="GO" id="GO:0003677">
    <property type="term" value="F:DNA binding"/>
    <property type="evidence" value="ECO:0007669"/>
    <property type="project" value="UniProtKB-KW"/>
</dbReference>
<reference evidence="9" key="1">
    <citation type="journal article" date="2021" name="J. Hered.">
        <title>Genome Assembly of Salicaceae Populus deltoides (Eastern Cottonwood) I-69 Based on Nanopore Sequencing and Hi-C Technologies.</title>
        <authorList>
            <person name="Bai S."/>
            <person name="Wu H."/>
            <person name="Zhang J."/>
            <person name="Pan Z."/>
            <person name="Zhao W."/>
            <person name="Li Z."/>
            <person name="Tong C."/>
        </authorList>
    </citation>
    <scope>NUCLEOTIDE SEQUENCE</scope>
    <source>
        <tissue evidence="9">Leaf</tissue>
    </source>
</reference>
<evidence type="ECO:0000256" key="6">
    <source>
        <dbReference type="ARBA" id="ARBA00024343"/>
    </source>
</evidence>
<dbReference type="SUPFAM" id="SSF54171">
    <property type="entry name" value="DNA-binding domain"/>
    <property type="match status" value="1"/>
</dbReference>
<dbReference type="Proteomes" id="UP000807159">
    <property type="component" value="Chromosome 3"/>
</dbReference>
<gene>
    <name evidence="9" type="ORF">H0E87_006343</name>
</gene>
<dbReference type="InterPro" id="IPR036955">
    <property type="entry name" value="AP2/ERF_dom_sf"/>
</dbReference>
<dbReference type="InterPro" id="IPR029064">
    <property type="entry name" value="Ribosomal_eL30-like_sf"/>
</dbReference>
<dbReference type="SMART" id="SM00380">
    <property type="entry name" value="AP2"/>
    <property type="match status" value="1"/>
</dbReference>
<protein>
    <recommendedName>
        <fullName evidence="8">AP2/ERF domain-containing protein</fullName>
    </recommendedName>
</protein>
<dbReference type="PROSITE" id="PS51032">
    <property type="entry name" value="AP2_ERF"/>
    <property type="match status" value="1"/>
</dbReference>
<evidence type="ECO:0000256" key="2">
    <source>
        <dbReference type="ARBA" id="ARBA00023015"/>
    </source>
</evidence>
<dbReference type="InterPro" id="IPR024049">
    <property type="entry name" value="eRF1_1_sf"/>
</dbReference>
<organism evidence="9 10">
    <name type="scientific">Populus deltoides</name>
    <name type="common">Eastern poplar</name>
    <name type="synonym">Eastern cottonwood</name>
    <dbReference type="NCBI Taxonomy" id="3696"/>
    <lineage>
        <taxon>Eukaryota</taxon>
        <taxon>Viridiplantae</taxon>
        <taxon>Streptophyta</taxon>
        <taxon>Embryophyta</taxon>
        <taxon>Tracheophyta</taxon>
        <taxon>Spermatophyta</taxon>
        <taxon>Magnoliopsida</taxon>
        <taxon>eudicotyledons</taxon>
        <taxon>Gunneridae</taxon>
        <taxon>Pentapetalae</taxon>
        <taxon>rosids</taxon>
        <taxon>fabids</taxon>
        <taxon>Malpighiales</taxon>
        <taxon>Salicaceae</taxon>
        <taxon>Saliceae</taxon>
        <taxon>Populus</taxon>
    </lineage>
</organism>
<feature type="domain" description="AP2/ERF" evidence="8">
    <location>
        <begin position="402"/>
        <end position="459"/>
    </location>
</feature>
<feature type="region of interest" description="Disordered" evidence="7">
    <location>
        <begin position="475"/>
        <end position="505"/>
    </location>
</feature>
<evidence type="ECO:0000256" key="5">
    <source>
        <dbReference type="ARBA" id="ARBA00023242"/>
    </source>
</evidence>
<dbReference type="InterPro" id="IPR044808">
    <property type="entry name" value="ERF_plant"/>
</dbReference>
<feature type="region of interest" description="Disordered" evidence="7">
    <location>
        <begin position="542"/>
        <end position="580"/>
    </location>
</feature>
<feature type="compositionally biased region" description="Pro residues" evidence="7">
    <location>
        <begin position="488"/>
        <end position="500"/>
    </location>
</feature>
<dbReference type="InterPro" id="IPR001471">
    <property type="entry name" value="AP2/ERF_dom"/>
</dbReference>
<keyword evidence="3" id="KW-0238">DNA-binding</keyword>
<keyword evidence="10" id="KW-1185">Reference proteome</keyword>
<evidence type="ECO:0000256" key="7">
    <source>
        <dbReference type="SAM" id="MobiDB-lite"/>
    </source>
</evidence>
<dbReference type="AlphaFoldDB" id="A0A8T2Z6P0"/>
<evidence type="ECO:0000256" key="4">
    <source>
        <dbReference type="ARBA" id="ARBA00023163"/>
    </source>
</evidence>
<comment type="similarity">
    <text evidence="6">Belongs to the AP2/ERF transcription factor family. ERF subfamily.</text>
</comment>
<proteinExistence type="inferred from homology"/>
<comment type="caution">
    <text evidence="9">The sequence shown here is derived from an EMBL/GenBank/DDBJ whole genome shotgun (WGS) entry which is preliminary data.</text>
</comment>
<comment type="subcellular location">
    <subcellularLocation>
        <location evidence="1">Nucleus</location>
    </subcellularLocation>
</comment>
<dbReference type="InterPro" id="IPR016177">
    <property type="entry name" value="DNA-bd_dom_sf"/>
</dbReference>
<keyword evidence="4" id="KW-0804">Transcription</keyword>